<sequence>MRERIKNFFRYRFLLGELVKKGIKLKYRRSYLGIIWSMLEPLLTTCVLTIVFGTLFGNDDPTFPVYILSGRLLYSFFSQGTTGALKSIRANASMIKKVYVPKYLYPLSSVLFNYIIFLISLAVLIVLAMVFRVFPTLYILWAIPCLLLLLLLSYGVGMILATIGVFFRDMEYLWNVLLMLVMYTCAIFYSPDRLLKSGYGWILKWNPLYCIIANFRHAVFGEPMHFKMFLYAAAFSVASLILGLVVFYRKQDEFILQI</sequence>
<organism evidence="1 2">
    <name type="scientific">Petralouisia muris</name>
    <dbReference type="NCBI Taxonomy" id="3032872"/>
    <lineage>
        <taxon>Bacteria</taxon>
        <taxon>Bacillati</taxon>
        <taxon>Bacillota</taxon>
        <taxon>Clostridia</taxon>
        <taxon>Lachnospirales</taxon>
        <taxon>Lachnospiraceae</taxon>
        <taxon>Petralouisia</taxon>
    </lineage>
</organism>
<dbReference type="Proteomes" id="UP000304953">
    <property type="component" value="Unassembled WGS sequence"/>
</dbReference>
<gene>
    <name evidence="1" type="ORF">E5329_13185</name>
</gene>
<reference evidence="1" key="1">
    <citation type="submission" date="2019-04" db="EMBL/GenBank/DDBJ databases">
        <title>Microbes associate with the intestines of laboratory mice.</title>
        <authorList>
            <person name="Navarre W."/>
            <person name="Wong E."/>
            <person name="Huang K."/>
            <person name="Tropini C."/>
            <person name="Ng K."/>
            <person name="Yu B."/>
        </authorList>
    </citation>
    <scope>NUCLEOTIDE SEQUENCE</scope>
    <source>
        <strain evidence="1">NM01_1-7b</strain>
    </source>
</reference>
<evidence type="ECO:0000313" key="1">
    <source>
        <dbReference type="EMBL" id="TGY95793.1"/>
    </source>
</evidence>
<accession>A0AC61RV27</accession>
<dbReference type="EMBL" id="SRYA01000024">
    <property type="protein sequence ID" value="TGY95793.1"/>
    <property type="molecule type" value="Genomic_DNA"/>
</dbReference>
<evidence type="ECO:0000313" key="2">
    <source>
        <dbReference type="Proteomes" id="UP000304953"/>
    </source>
</evidence>
<proteinExistence type="predicted"/>
<name>A0AC61RV27_9FIRM</name>
<comment type="caution">
    <text evidence="1">The sequence shown here is derived from an EMBL/GenBank/DDBJ whole genome shotgun (WGS) entry which is preliminary data.</text>
</comment>
<keyword evidence="2" id="KW-1185">Reference proteome</keyword>
<protein>
    <submittedName>
        <fullName evidence="1">ABC transporter permease</fullName>
    </submittedName>
</protein>